<dbReference type="AlphaFoldDB" id="A0A9W7C6Y1"/>
<organism evidence="2 3">
    <name type="scientific">Triparma laevis f. longispina</name>
    <dbReference type="NCBI Taxonomy" id="1714387"/>
    <lineage>
        <taxon>Eukaryota</taxon>
        <taxon>Sar</taxon>
        <taxon>Stramenopiles</taxon>
        <taxon>Ochrophyta</taxon>
        <taxon>Bolidophyceae</taxon>
        <taxon>Parmales</taxon>
        <taxon>Triparmaceae</taxon>
        <taxon>Triparma</taxon>
    </lineage>
</organism>
<dbReference type="Proteomes" id="UP001165122">
    <property type="component" value="Unassembled WGS sequence"/>
</dbReference>
<comment type="caution">
    <text evidence="2">The sequence shown here is derived from an EMBL/GenBank/DDBJ whole genome shotgun (WGS) entry which is preliminary data.</text>
</comment>
<evidence type="ECO:0000256" key="1">
    <source>
        <dbReference type="SAM" id="MobiDB-lite"/>
    </source>
</evidence>
<dbReference type="EMBL" id="BRXW01000073">
    <property type="protein sequence ID" value="GMI04397.1"/>
    <property type="molecule type" value="Genomic_DNA"/>
</dbReference>
<reference evidence="3" key="1">
    <citation type="journal article" date="2023" name="Commun. Biol.">
        <title>Genome analysis of Parmales, the sister group of diatoms, reveals the evolutionary specialization of diatoms from phago-mixotrophs to photoautotrophs.</title>
        <authorList>
            <person name="Ban H."/>
            <person name="Sato S."/>
            <person name="Yoshikawa S."/>
            <person name="Yamada K."/>
            <person name="Nakamura Y."/>
            <person name="Ichinomiya M."/>
            <person name="Sato N."/>
            <person name="Blanc-Mathieu R."/>
            <person name="Endo H."/>
            <person name="Kuwata A."/>
            <person name="Ogata H."/>
        </authorList>
    </citation>
    <scope>NUCLEOTIDE SEQUENCE [LARGE SCALE GENOMIC DNA]</scope>
    <source>
        <strain evidence="3">NIES 3700</strain>
    </source>
</reference>
<protein>
    <submittedName>
        <fullName evidence="2">Uncharacterized protein</fullName>
    </submittedName>
</protein>
<name>A0A9W7C6Y1_9STRA</name>
<feature type="region of interest" description="Disordered" evidence="1">
    <location>
        <begin position="47"/>
        <end position="76"/>
    </location>
</feature>
<sequence length="151" mass="16727">MTKKWKKRFEDMLRDMIYEGDAFSREELEGGIGQATSLMIGATTVSDEPTVEPVAEVTRTGCRDRRASRVSIQGSSNPEEQKFFIESLGVAKLKRKGWANANEDDIADAGEQLNVVVVNSSTDIADDISSWYDMSIPTNNLTTVEKENTVS</sequence>
<evidence type="ECO:0000313" key="2">
    <source>
        <dbReference type="EMBL" id="GMI04397.1"/>
    </source>
</evidence>
<evidence type="ECO:0000313" key="3">
    <source>
        <dbReference type="Proteomes" id="UP001165122"/>
    </source>
</evidence>
<gene>
    <name evidence="2" type="ORF">TrLO_g9674</name>
</gene>
<keyword evidence="3" id="KW-1185">Reference proteome</keyword>
<accession>A0A9W7C6Y1</accession>
<proteinExistence type="predicted"/>